<sequence>MSTLALRDYSKILNREAANVPLKQMARGHWFGYFKGPSLLMRREPSLPVNRGPPVRMELNAELAEETRGETRSGRFHGHGIGLESAFLRLRFHTSPVARMLCHVHAEARTTRTDSNMLKPPDVYLENQGCHENQRLLVNFDAEKQRAAIAINPFVTIAIVLFRNKALSKCWTRKLEKDSISKRFDRSLHFWREVSFNGGALIVAKVLSYV</sequence>
<organism evidence="1 2">
    <name type="scientific">Melipona bicolor</name>
    <dbReference type="NCBI Taxonomy" id="60889"/>
    <lineage>
        <taxon>Eukaryota</taxon>
        <taxon>Metazoa</taxon>
        <taxon>Ecdysozoa</taxon>
        <taxon>Arthropoda</taxon>
        <taxon>Hexapoda</taxon>
        <taxon>Insecta</taxon>
        <taxon>Pterygota</taxon>
        <taxon>Neoptera</taxon>
        <taxon>Endopterygota</taxon>
        <taxon>Hymenoptera</taxon>
        <taxon>Apocrita</taxon>
        <taxon>Aculeata</taxon>
        <taxon>Apoidea</taxon>
        <taxon>Anthophila</taxon>
        <taxon>Apidae</taxon>
        <taxon>Melipona</taxon>
    </lineage>
</organism>
<evidence type="ECO:0000313" key="2">
    <source>
        <dbReference type="Proteomes" id="UP001177670"/>
    </source>
</evidence>
<dbReference type="AlphaFoldDB" id="A0AA40KUC0"/>
<name>A0AA40KUC0_9HYME</name>
<comment type="caution">
    <text evidence="1">The sequence shown here is derived from an EMBL/GenBank/DDBJ whole genome shotgun (WGS) entry which is preliminary data.</text>
</comment>
<dbReference type="Proteomes" id="UP001177670">
    <property type="component" value="Unassembled WGS sequence"/>
</dbReference>
<protein>
    <submittedName>
        <fullName evidence="1">Uncharacterized protein</fullName>
    </submittedName>
</protein>
<accession>A0AA40KUC0</accession>
<reference evidence="1" key="1">
    <citation type="submission" date="2021-10" db="EMBL/GenBank/DDBJ databases">
        <title>Melipona bicolor Genome sequencing and assembly.</title>
        <authorList>
            <person name="Araujo N.S."/>
            <person name="Arias M.C."/>
        </authorList>
    </citation>
    <scope>NUCLEOTIDE SEQUENCE</scope>
    <source>
        <strain evidence="1">USP_2M_L1-L4_2017</strain>
        <tissue evidence="1">Whole body</tissue>
    </source>
</reference>
<gene>
    <name evidence="1" type="ORF">K0M31_014470</name>
</gene>
<keyword evidence="2" id="KW-1185">Reference proteome</keyword>
<proteinExistence type="predicted"/>
<dbReference type="EMBL" id="JAHYIQ010000004">
    <property type="protein sequence ID" value="KAK1133112.1"/>
    <property type="molecule type" value="Genomic_DNA"/>
</dbReference>
<evidence type="ECO:0000313" key="1">
    <source>
        <dbReference type="EMBL" id="KAK1133112.1"/>
    </source>
</evidence>